<feature type="region of interest" description="Disordered" evidence="1">
    <location>
        <begin position="217"/>
        <end position="261"/>
    </location>
</feature>
<keyword evidence="2" id="KW-1185">Reference proteome</keyword>
<feature type="region of interest" description="Disordered" evidence="1">
    <location>
        <begin position="1"/>
        <end position="27"/>
    </location>
</feature>
<dbReference type="Proteomes" id="UP000095287">
    <property type="component" value="Unplaced"/>
</dbReference>
<sequence length="261" mass="28874">PQQPSGILEDSHVRETPQAVAGRIGEDEIAAEGRDGIEAMEVDEAPQAVPNISAFEPPLDVPESFVLEPLNISDVPVRHRAARRRRRLVVDTEATLSDQLVRDQIMDHGDIIRPALDLAPPTRRLMRLKDTATMDALMTNPASHLLIDSRIRQIYAEQLQPGVRPDDSDESLLSSHLRAEMDMAQVVEAPSRLPTPSFAEPDQNFTSPVGAFDYIEQPETITPELTRRRTPTPGPGPEHLPESATPIPEERVEFGETPICT</sequence>
<evidence type="ECO:0000313" key="2">
    <source>
        <dbReference type="Proteomes" id="UP000095287"/>
    </source>
</evidence>
<evidence type="ECO:0000256" key="1">
    <source>
        <dbReference type="SAM" id="MobiDB-lite"/>
    </source>
</evidence>
<protein>
    <submittedName>
        <fullName evidence="3">Rad21_Rec8 domain-containing protein</fullName>
    </submittedName>
</protein>
<dbReference type="WBParaSite" id="L893_g3424.t1">
    <property type="protein sequence ID" value="L893_g3424.t1"/>
    <property type="gene ID" value="L893_g3424"/>
</dbReference>
<organism evidence="2 3">
    <name type="scientific">Steinernema glaseri</name>
    <dbReference type="NCBI Taxonomy" id="37863"/>
    <lineage>
        <taxon>Eukaryota</taxon>
        <taxon>Metazoa</taxon>
        <taxon>Ecdysozoa</taxon>
        <taxon>Nematoda</taxon>
        <taxon>Chromadorea</taxon>
        <taxon>Rhabditida</taxon>
        <taxon>Tylenchina</taxon>
        <taxon>Panagrolaimomorpha</taxon>
        <taxon>Strongyloidoidea</taxon>
        <taxon>Steinernematidae</taxon>
        <taxon>Steinernema</taxon>
    </lineage>
</organism>
<dbReference type="AlphaFoldDB" id="A0A1I8A9D2"/>
<proteinExistence type="predicted"/>
<name>A0A1I8A9D2_9BILA</name>
<reference evidence="3" key="1">
    <citation type="submission" date="2016-11" db="UniProtKB">
        <authorList>
            <consortium name="WormBaseParasite"/>
        </authorList>
    </citation>
    <scope>IDENTIFICATION</scope>
</reference>
<accession>A0A1I8A9D2</accession>
<evidence type="ECO:0000313" key="3">
    <source>
        <dbReference type="WBParaSite" id="L893_g3424.t1"/>
    </source>
</evidence>